<dbReference type="InterPro" id="IPR004027">
    <property type="entry name" value="SEC_C_motif"/>
</dbReference>
<dbReference type="EMBL" id="AP024702">
    <property type="protein sequence ID" value="BCX49602.1"/>
    <property type="molecule type" value="Genomic_DNA"/>
</dbReference>
<keyword evidence="12 15" id="KW-1278">Translocase</keyword>
<feature type="binding site" evidence="15">
    <location>
        <position position="170"/>
    </location>
    <ligand>
        <name>ATP</name>
        <dbReference type="ChEBI" id="CHEBI:30616"/>
    </ligand>
</feature>
<evidence type="ECO:0000256" key="17">
    <source>
        <dbReference type="SAM" id="Coils"/>
    </source>
</evidence>
<dbReference type="Gene3D" id="3.10.450.50">
    <property type="match status" value="1"/>
</dbReference>
<keyword evidence="7" id="KW-0479">Metal-binding</keyword>
<dbReference type="EC" id="7.4.2.8" evidence="15"/>
<sequence length="1059" mass="120596">MIKWILQKIVGSKNQREIRRIQPTVERIKEIEEALQKEPEEKLLELTEKWKTHLSRYLDLDAPPKPVLQRADQELLREAATKVEARLAVLREEFPELPASVEPNMESIEAAKEAFHNIEENFQQARARYLDQILPEAYAVVKNAARRLCGRTINVCDQDLLWEMVHFDVQLVGGIALHRGMIAEMQTGEGKTLVATLPVYLNALTGLGVHVITVNDYLARRDSEWMGALFKFLGLTVGCIQNQMAPWERREHYGCDITYGTNSEFGFDYLRDNGMAGSKDDQVQRGHYFAIIDEVDSILIDEARTPLIISGPSTVSSHQFDRYKPLVEQLVKRQTVLCNDLVSEAKELLESDPEAAGRNLFKVKLGQPRNRQLMRLMQEPDTRRLIEKTELSFYQDAQKKELFSLKEELFFTIDEKANDADLMEKGREYLSPDDPESFVLPDLGSMLAEIDADPELTDEERVAQKEKAQDQMSHQAEKMHNISQLLKAYCVFERDVQYVVEDGKVMIVDENTGRKMPGRRWSDGLHQAVEAKENVTIEKETQTYATITIQNYFRLYEKLAGMTGTAETEAAEFSDIYKLDVLPIPTNRPNQREDLNDQVFKTRREKYNAVINKIQESHTKGQPVLVGTASVEASETVSRMLQRARIPHTVLNAKMHLQEAEIVAAAGQRGAVTISTNMAGRGTDIKLGAGVADVGGLFVIGTERYESRRVDRQLRGRCARQGDPGMSQFYISFEDDLMRNFAAAERMTSMMERFGMEDGEALEHSWLNRSVETAQKRVEQRNYTWRKRILEFDDVMNKQREVVYGYRNEVLSTENPRDLVNEIIDKSIPEHVEEFLSGRDEESPDYNELLHWVNATLPIRIEPGDLDLANSSAEEISNFLIKRVKETYEVRVSNLPPEILEGEERRMILVAIDRQWQTHLYNMDALREGISFRAQGQKDPLIEYKNEAYKLFITLMDGIEREALQNLFRSASKIEEFLNQLHSQQTQLQSAGDGISEANVATSGSSGNLNPQAGGGGKDLKLNLPKRKPPSFNVETVGRNAPCPCGSGKKYKQCCGREA</sequence>
<dbReference type="InterPro" id="IPR011130">
    <property type="entry name" value="SecA_preprotein_X-link_dom"/>
</dbReference>
<dbReference type="Gene3D" id="1.10.3060.10">
    <property type="entry name" value="Helical scaffold and wing domains of SecA"/>
    <property type="match status" value="1"/>
</dbReference>
<dbReference type="SMART" id="SM00958">
    <property type="entry name" value="SecA_PP_bind"/>
    <property type="match status" value="1"/>
</dbReference>
<dbReference type="PROSITE" id="PS01312">
    <property type="entry name" value="SECA"/>
    <property type="match status" value="1"/>
</dbReference>
<dbReference type="PANTHER" id="PTHR30612">
    <property type="entry name" value="SECA INNER MEMBRANE COMPONENT OF SEC PROTEIN SECRETION SYSTEM"/>
    <property type="match status" value="1"/>
</dbReference>
<dbReference type="InterPro" id="IPR014018">
    <property type="entry name" value="SecA_motor_DEAD"/>
</dbReference>
<comment type="similarity">
    <text evidence="3 15 16">Belongs to the SecA family.</text>
</comment>
<dbReference type="InterPro" id="IPR011115">
    <property type="entry name" value="SecA_DEAD"/>
</dbReference>
<dbReference type="InterPro" id="IPR036266">
    <property type="entry name" value="SecA_Wing/Scaffold_sf"/>
</dbReference>
<dbReference type="PANTHER" id="PTHR30612:SF0">
    <property type="entry name" value="CHLOROPLAST PROTEIN-TRANSPORTING ATPASE"/>
    <property type="match status" value="1"/>
</dbReference>
<dbReference type="Pfam" id="PF21090">
    <property type="entry name" value="P-loop_SecA"/>
    <property type="match status" value="2"/>
</dbReference>
<keyword evidence="13 15" id="KW-0811">Translocation</keyword>
<feature type="binding site" evidence="15">
    <location>
        <position position="684"/>
    </location>
    <ligand>
        <name>ATP</name>
        <dbReference type="ChEBI" id="CHEBI:30616"/>
    </ligand>
</feature>
<organism evidence="22 23">
    <name type="scientific">Haloferula helveola</name>
    <dbReference type="NCBI Taxonomy" id="490095"/>
    <lineage>
        <taxon>Bacteria</taxon>
        <taxon>Pseudomonadati</taxon>
        <taxon>Verrucomicrobiota</taxon>
        <taxon>Verrucomicrobiia</taxon>
        <taxon>Verrucomicrobiales</taxon>
        <taxon>Verrucomicrobiaceae</taxon>
        <taxon>Haloferula</taxon>
    </lineage>
</organism>
<evidence type="ECO:0000256" key="15">
    <source>
        <dbReference type="HAMAP-Rule" id="MF_01382"/>
    </source>
</evidence>
<gene>
    <name evidence="15 22" type="primary">secA</name>
    <name evidence="22" type="ORF">HAHE_35100</name>
</gene>
<dbReference type="CDD" id="cd17928">
    <property type="entry name" value="DEXDc_SecA"/>
    <property type="match status" value="1"/>
</dbReference>
<evidence type="ECO:0000256" key="1">
    <source>
        <dbReference type="ARBA" id="ARBA00001947"/>
    </source>
</evidence>
<dbReference type="PROSITE" id="PS51196">
    <property type="entry name" value="SECA_MOTOR_DEAD"/>
    <property type="match status" value="1"/>
</dbReference>
<proteinExistence type="inferred from homology"/>
<feature type="coiled-coil region" evidence="17">
    <location>
        <begin position="73"/>
        <end position="128"/>
    </location>
</feature>
<dbReference type="SMART" id="SM00957">
    <property type="entry name" value="SecA_DEAD"/>
    <property type="match status" value="1"/>
</dbReference>
<evidence type="ECO:0000256" key="6">
    <source>
        <dbReference type="ARBA" id="ARBA00022490"/>
    </source>
</evidence>
<keyword evidence="23" id="KW-1185">Reference proteome</keyword>
<evidence type="ECO:0000259" key="19">
    <source>
        <dbReference type="PROSITE" id="PS51192"/>
    </source>
</evidence>
<comment type="subunit">
    <text evidence="15">Monomer and homodimer. Part of the essential Sec protein translocation apparatus which comprises SecA, SecYEG and auxiliary proteins SecDF. Other proteins may also be involved.</text>
</comment>
<dbReference type="InterPro" id="IPR044722">
    <property type="entry name" value="SecA_SF2_C"/>
</dbReference>
<evidence type="ECO:0000313" key="23">
    <source>
        <dbReference type="Proteomes" id="UP001374893"/>
    </source>
</evidence>
<evidence type="ECO:0000256" key="11">
    <source>
        <dbReference type="ARBA" id="ARBA00022927"/>
    </source>
</evidence>
<feature type="domain" description="SecA family profile" evidence="21">
    <location>
        <begin position="3"/>
        <end position="763"/>
    </location>
</feature>
<dbReference type="HAMAP" id="MF_01382">
    <property type="entry name" value="SecA"/>
    <property type="match status" value="1"/>
</dbReference>
<dbReference type="SUPFAM" id="SSF81767">
    <property type="entry name" value="Pre-protein crosslinking domain of SecA"/>
    <property type="match status" value="1"/>
</dbReference>
<dbReference type="NCBIfam" id="TIGR00963">
    <property type="entry name" value="secA"/>
    <property type="match status" value="1"/>
</dbReference>
<dbReference type="InterPro" id="IPR014001">
    <property type="entry name" value="Helicase_ATP-bd"/>
</dbReference>
<keyword evidence="5 15" id="KW-1003">Cell membrane</keyword>
<feature type="binding site" evidence="15">
    <location>
        <begin position="188"/>
        <end position="192"/>
    </location>
    <ligand>
        <name>ATP</name>
        <dbReference type="ChEBI" id="CHEBI:30616"/>
    </ligand>
</feature>
<keyword evidence="11 15" id="KW-0653">Protein transport</keyword>
<dbReference type="CDD" id="cd18803">
    <property type="entry name" value="SF2_C_secA"/>
    <property type="match status" value="1"/>
</dbReference>
<dbReference type="Pfam" id="PF01043">
    <property type="entry name" value="SecA_PP_bind"/>
    <property type="match status" value="1"/>
</dbReference>
<reference evidence="22 23" key="1">
    <citation type="submission" date="2021-06" db="EMBL/GenBank/DDBJ databases">
        <title>Complete genome of Haloferula helveola possessing various polysaccharide degrading enzymes.</title>
        <authorList>
            <person name="Takami H."/>
            <person name="Huang C."/>
            <person name="Hamasaki K."/>
        </authorList>
    </citation>
    <scope>NUCLEOTIDE SEQUENCE [LARGE SCALE GENOMIC DNA]</scope>
    <source>
        <strain evidence="22 23">CN-1</strain>
    </source>
</reference>
<keyword evidence="4 15" id="KW-0813">Transport</keyword>
<evidence type="ECO:0000256" key="14">
    <source>
        <dbReference type="ARBA" id="ARBA00023136"/>
    </source>
</evidence>
<dbReference type="PROSITE" id="PS51194">
    <property type="entry name" value="HELICASE_CTER"/>
    <property type="match status" value="1"/>
</dbReference>
<dbReference type="SUPFAM" id="SSF52540">
    <property type="entry name" value="P-loop containing nucleoside triphosphate hydrolases"/>
    <property type="match status" value="2"/>
</dbReference>
<dbReference type="Pfam" id="PF07517">
    <property type="entry name" value="SecA_DEAD"/>
    <property type="match status" value="1"/>
</dbReference>
<keyword evidence="17" id="KW-0175">Coiled coil</keyword>
<feature type="region of interest" description="Disordered" evidence="18">
    <location>
        <begin position="988"/>
        <end position="1039"/>
    </location>
</feature>
<evidence type="ECO:0000256" key="16">
    <source>
        <dbReference type="RuleBase" id="RU003874"/>
    </source>
</evidence>
<evidence type="ECO:0000256" key="13">
    <source>
        <dbReference type="ARBA" id="ARBA00023010"/>
    </source>
</evidence>
<dbReference type="InterPro" id="IPR020937">
    <property type="entry name" value="SecA_CS"/>
</dbReference>
<keyword evidence="9" id="KW-0862">Zinc</keyword>
<feature type="compositionally biased region" description="Polar residues" evidence="18">
    <location>
        <begin position="999"/>
        <end position="1011"/>
    </location>
</feature>
<dbReference type="Pfam" id="PF02810">
    <property type="entry name" value="SEC-C"/>
    <property type="match status" value="1"/>
</dbReference>
<dbReference type="InterPro" id="IPR036670">
    <property type="entry name" value="SecA_X-link_sf"/>
</dbReference>
<dbReference type="Pfam" id="PF07516">
    <property type="entry name" value="SecA_SW"/>
    <property type="match status" value="1"/>
</dbReference>
<evidence type="ECO:0000256" key="2">
    <source>
        <dbReference type="ARBA" id="ARBA00004170"/>
    </source>
</evidence>
<keyword evidence="8 15" id="KW-0547">Nucleotide-binding</keyword>
<dbReference type="Proteomes" id="UP001374893">
    <property type="component" value="Chromosome"/>
</dbReference>
<evidence type="ECO:0000256" key="12">
    <source>
        <dbReference type="ARBA" id="ARBA00022967"/>
    </source>
</evidence>
<feature type="domain" description="Helicase ATP-binding" evidence="19">
    <location>
        <begin position="172"/>
        <end position="333"/>
    </location>
</feature>
<evidence type="ECO:0000313" key="22">
    <source>
        <dbReference type="EMBL" id="BCX49602.1"/>
    </source>
</evidence>
<feature type="domain" description="Helicase C-terminal" evidence="20">
    <location>
        <begin position="594"/>
        <end position="779"/>
    </location>
</feature>
<dbReference type="InterPro" id="IPR027417">
    <property type="entry name" value="P-loop_NTPase"/>
</dbReference>
<evidence type="ECO:0000256" key="10">
    <source>
        <dbReference type="ARBA" id="ARBA00022840"/>
    </source>
</evidence>
<comment type="cofactor">
    <cofactor evidence="1">
        <name>Zn(2+)</name>
        <dbReference type="ChEBI" id="CHEBI:29105"/>
    </cofactor>
</comment>
<dbReference type="SUPFAM" id="SSF81886">
    <property type="entry name" value="Helical scaffold and wing domains of SecA"/>
    <property type="match status" value="1"/>
</dbReference>
<dbReference type="PROSITE" id="PS51192">
    <property type="entry name" value="HELICASE_ATP_BIND_1"/>
    <property type="match status" value="1"/>
</dbReference>
<keyword evidence="14 15" id="KW-0472">Membrane</keyword>
<dbReference type="InterPro" id="IPR001650">
    <property type="entry name" value="Helicase_C-like"/>
</dbReference>
<evidence type="ECO:0000256" key="7">
    <source>
        <dbReference type="ARBA" id="ARBA00022723"/>
    </source>
</evidence>
<evidence type="ECO:0000259" key="20">
    <source>
        <dbReference type="PROSITE" id="PS51194"/>
    </source>
</evidence>
<evidence type="ECO:0000256" key="4">
    <source>
        <dbReference type="ARBA" id="ARBA00022448"/>
    </source>
</evidence>
<protein>
    <recommendedName>
        <fullName evidence="15 16">Protein translocase subunit SecA</fullName>
        <ecNumber evidence="15">7.4.2.8</ecNumber>
    </recommendedName>
</protein>
<keyword evidence="6 15" id="KW-0963">Cytoplasm</keyword>
<dbReference type="PRINTS" id="PR00906">
    <property type="entry name" value="SECA"/>
</dbReference>
<evidence type="ECO:0000256" key="9">
    <source>
        <dbReference type="ARBA" id="ARBA00022833"/>
    </source>
</evidence>
<evidence type="ECO:0000256" key="18">
    <source>
        <dbReference type="SAM" id="MobiDB-lite"/>
    </source>
</evidence>
<evidence type="ECO:0000256" key="3">
    <source>
        <dbReference type="ARBA" id="ARBA00007650"/>
    </source>
</evidence>
<comment type="function">
    <text evidence="15">Part of the Sec protein translocase complex. Interacts with the SecYEG preprotein conducting channel. Has a central role in coupling the hydrolysis of ATP to the transfer of proteins into and across the cell membrane, serving as an ATP-driven molecular motor driving the stepwise translocation of polypeptide chains across the membrane.</text>
</comment>
<dbReference type="Gene3D" id="3.90.1440.10">
    <property type="entry name" value="SecA, preprotein cross-linking domain"/>
    <property type="match status" value="1"/>
</dbReference>
<dbReference type="RefSeq" id="WP_338686275.1">
    <property type="nucleotide sequence ID" value="NZ_AP024702.1"/>
</dbReference>
<keyword evidence="10 15" id="KW-0067">ATP-binding</keyword>
<evidence type="ECO:0000256" key="5">
    <source>
        <dbReference type="ARBA" id="ARBA00022475"/>
    </source>
</evidence>
<comment type="subcellular location">
    <subcellularLocation>
        <location evidence="15">Cell membrane</location>
        <topology evidence="15">Peripheral membrane protein</topology>
        <orientation evidence="15">Cytoplasmic side</orientation>
    </subcellularLocation>
    <subcellularLocation>
        <location evidence="15">Cytoplasm</location>
    </subcellularLocation>
    <subcellularLocation>
        <location evidence="2">Membrane</location>
        <topology evidence="2">Peripheral membrane protein</topology>
    </subcellularLocation>
    <text evidence="15">Distribution is 50-50.</text>
</comment>
<dbReference type="InterPro" id="IPR000185">
    <property type="entry name" value="SecA"/>
</dbReference>
<evidence type="ECO:0000259" key="21">
    <source>
        <dbReference type="PROSITE" id="PS51196"/>
    </source>
</evidence>
<evidence type="ECO:0000256" key="8">
    <source>
        <dbReference type="ARBA" id="ARBA00022741"/>
    </source>
</evidence>
<dbReference type="InterPro" id="IPR011116">
    <property type="entry name" value="SecA_Wing/Scaffold"/>
</dbReference>
<comment type="catalytic activity">
    <reaction evidence="15">
        <text>ATP + H2O + cellular proteinSide 1 = ADP + phosphate + cellular proteinSide 2.</text>
        <dbReference type="EC" id="7.4.2.8"/>
    </reaction>
</comment>
<name>A0ABN6H7G2_9BACT</name>
<dbReference type="Gene3D" id="3.40.50.300">
    <property type="entry name" value="P-loop containing nucleotide triphosphate hydrolases"/>
    <property type="match status" value="3"/>
</dbReference>
<accession>A0ABN6H7G2</accession>